<evidence type="ECO:0000313" key="1">
    <source>
        <dbReference type="EMBL" id="QCD45335.1"/>
    </source>
</evidence>
<sequence>MLNELLNNDKFALLMKMHVYECIDFLLQNGIDFGIVANLNLTKFQPTLPDEISKNFSQPAIVFMLAGYTFESAKLTQDELSFEAGFGLQDYASVVSVPLGGIVQVMVEDSAVLINFSVPKIKEKPEQKSILRFKSNPKNQEICNKKS</sequence>
<proteinExistence type="predicted"/>
<organism evidence="1 2">
    <name type="scientific">Campylobacter mucosalis CCUG 21559</name>
    <dbReference type="NCBI Taxonomy" id="1032067"/>
    <lineage>
        <taxon>Bacteria</taxon>
        <taxon>Pseudomonadati</taxon>
        <taxon>Campylobacterota</taxon>
        <taxon>Epsilonproteobacteria</taxon>
        <taxon>Campylobacterales</taxon>
        <taxon>Campylobacteraceae</taxon>
        <taxon>Campylobacter</taxon>
    </lineage>
</organism>
<dbReference type="Proteomes" id="UP000503264">
    <property type="component" value="Chromosome"/>
</dbReference>
<accession>A0A6G5QI16</accession>
<evidence type="ECO:0000313" key="2">
    <source>
        <dbReference type="Proteomes" id="UP000503264"/>
    </source>
</evidence>
<reference evidence="1 2" key="1">
    <citation type="submission" date="2016-07" db="EMBL/GenBank/DDBJ databases">
        <title>Comparative genomics of the Campylobacter concisus group.</title>
        <authorList>
            <person name="Miller W.G."/>
            <person name="Yee E."/>
            <person name="Chapman M.H."/>
            <person name="Huynh S."/>
            <person name="Bono J.L."/>
            <person name="On S.L.W."/>
            <person name="StLeger J."/>
            <person name="Foster G."/>
            <person name="Parker C.T."/>
        </authorList>
    </citation>
    <scope>NUCLEOTIDE SEQUENCE [LARGE SCALE GENOMIC DNA]</scope>
    <source>
        <strain evidence="1 2">CCUG 21559</strain>
    </source>
</reference>
<keyword evidence="2" id="KW-1185">Reference proteome</keyword>
<evidence type="ECO:0008006" key="3">
    <source>
        <dbReference type="Google" id="ProtNLM"/>
    </source>
</evidence>
<dbReference type="RefSeq" id="WP_034969578.1">
    <property type="nucleotide sequence ID" value="NZ_CP012542.1"/>
</dbReference>
<dbReference type="AlphaFoldDB" id="A0A6G5QI16"/>
<protein>
    <recommendedName>
        <fullName evidence="3">Stringent starvation protein B</fullName>
    </recommendedName>
</protein>
<dbReference type="EMBL" id="CP012542">
    <property type="protein sequence ID" value="QCD45335.1"/>
    <property type="molecule type" value="Genomic_DNA"/>
</dbReference>
<gene>
    <name evidence="1" type="ORF">CMUC_1585</name>
</gene>
<name>A0A6G5QI16_9BACT</name>